<dbReference type="Proteomes" id="UP000283077">
    <property type="component" value="Unassembled WGS sequence"/>
</dbReference>
<gene>
    <name evidence="2" type="ORF">EOE67_11510</name>
</gene>
<dbReference type="PANTHER" id="PTHR16128">
    <property type="entry name" value="FAD/NAD(P)-BINDING OXIDOREDUCTASE FAMILY PROTEIN"/>
    <property type="match status" value="1"/>
</dbReference>
<dbReference type="Gene3D" id="3.90.660.10">
    <property type="match status" value="1"/>
</dbReference>
<comment type="caution">
    <text evidence="2">The sequence shown here is derived from an EMBL/GenBank/DDBJ whole genome shotgun (WGS) entry which is preliminary data.</text>
</comment>
<organism evidence="2 3">
    <name type="scientific">Rheinheimera riviphila</name>
    <dbReference type="NCBI Taxonomy" id="1834037"/>
    <lineage>
        <taxon>Bacteria</taxon>
        <taxon>Pseudomonadati</taxon>
        <taxon>Pseudomonadota</taxon>
        <taxon>Gammaproteobacteria</taxon>
        <taxon>Chromatiales</taxon>
        <taxon>Chromatiaceae</taxon>
        <taxon>Rheinheimera</taxon>
    </lineage>
</organism>
<dbReference type="Pfam" id="PF01593">
    <property type="entry name" value="Amino_oxidase"/>
    <property type="match status" value="1"/>
</dbReference>
<dbReference type="InterPro" id="IPR036188">
    <property type="entry name" value="FAD/NAD-bd_sf"/>
</dbReference>
<reference evidence="2 3" key="1">
    <citation type="submission" date="2019-01" db="EMBL/GenBank/DDBJ databases">
        <authorList>
            <person name="Chen W.-M."/>
        </authorList>
    </citation>
    <scope>NUCLEOTIDE SEQUENCE [LARGE SCALE GENOMIC DNA]</scope>
    <source>
        <strain evidence="2 3">KYPC3</strain>
    </source>
</reference>
<dbReference type="PANTHER" id="PTHR16128:SF5">
    <property type="entry name" value="FAD_NAD(P)-BINDING OXIDOREDUCTASE FAMILY PROTEIN"/>
    <property type="match status" value="1"/>
</dbReference>
<dbReference type="Gene3D" id="3.50.50.60">
    <property type="entry name" value="FAD/NAD(P)-binding domain"/>
    <property type="match status" value="1"/>
</dbReference>
<dbReference type="GO" id="GO:0016491">
    <property type="term" value="F:oxidoreductase activity"/>
    <property type="evidence" value="ECO:0007669"/>
    <property type="project" value="InterPro"/>
</dbReference>
<sequence length="347" mass="37613">MNIAIIGAGVSAAAAVGVLKQHGCQISVFEKSRGPGGRMSSKRALAGSLDLGAQYFTARDAGFIAQVEQWRSQGLVQIWSMQPWVSEHGVLSRSDDQQIRYVGTSTMHQMLIPAFSGVDIHYQSKINELSFITSNVSSHSQGQWQLCSEQGECYGGFDAVLLTCPPEQSYQLLIGAPVCAQIPRQSLVPCWAVLLELAAPTHVSMDAIFVKDGAASWVARQSSKPGRQSARLRDVSEAPEQWLLHFTADFSAAELEASAERITELAAAELVRVLERTVEVAAALCHRWLYASYNPAIAPCGVLYDAKMQLALAGDWTLGGRVENAWLSGVTAAEQLLSARHKSGQQR</sequence>
<keyword evidence="3" id="KW-1185">Reference proteome</keyword>
<evidence type="ECO:0000259" key="1">
    <source>
        <dbReference type="Pfam" id="PF01593"/>
    </source>
</evidence>
<feature type="domain" description="Amine oxidase" evidence="1">
    <location>
        <begin position="102"/>
        <end position="337"/>
    </location>
</feature>
<dbReference type="EMBL" id="SACS01000011">
    <property type="protein sequence ID" value="RVU37213.1"/>
    <property type="molecule type" value="Genomic_DNA"/>
</dbReference>
<proteinExistence type="predicted"/>
<evidence type="ECO:0000313" key="3">
    <source>
        <dbReference type="Proteomes" id="UP000283077"/>
    </source>
</evidence>
<dbReference type="AlphaFoldDB" id="A0A437QRS4"/>
<dbReference type="SUPFAM" id="SSF51905">
    <property type="entry name" value="FAD/NAD(P)-binding domain"/>
    <property type="match status" value="1"/>
</dbReference>
<dbReference type="InterPro" id="IPR002937">
    <property type="entry name" value="Amino_oxidase"/>
</dbReference>
<dbReference type="OrthoDB" id="5792777at2"/>
<accession>A0A437QRS4</accession>
<protein>
    <submittedName>
        <fullName evidence="2">FAD-dependent oxidoreductase</fullName>
    </submittedName>
</protein>
<dbReference type="Pfam" id="PF13450">
    <property type="entry name" value="NAD_binding_8"/>
    <property type="match status" value="1"/>
</dbReference>
<dbReference type="RefSeq" id="WP_127699225.1">
    <property type="nucleotide sequence ID" value="NZ_SACS01000011.1"/>
</dbReference>
<evidence type="ECO:0000313" key="2">
    <source>
        <dbReference type="EMBL" id="RVU37213.1"/>
    </source>
</evidence>
<name>A0A437QRS4_9GAMM</name>